<organism evidence="1 2">
    <name type="scientific">Methylobacterium radiotolerans</name>
    <dbReference type="NCBI Taxonomy" id="31998"/>
    <lineage>
        <taxon>Bacteria</taxon>
        <taxon>Pseudomonadati</taxon>
        <taxon>Pseudomonadota</taxon>
        <taxon>Alphaproteobacteria</taxon>
        <taxon>Hyphomicrobiales</taxon>
        <taxon>Methylobacteriaceae</taxon>
        <taxon>Methylobacterium</taxon>
    </lineage>
</organism>
<name>A0ABU7TCB4_9HYPH</name>
<dbReference type="EMBL" id="MLBY01000005">
    <property type="protein sequence ID" value="MEE7458291.1"/>
    <property type="molecule type" value="Genomic_DNA"/>
</dbReference>
<proteinExistence type="predicted"/>
<sequence>MSITKPKLCALLAEAPDVPECERVAAFLRDPAVQLIDNPFSATRAAAARNTWAGRSFDFRVMGVEAVGLSALVSALARLPVSEPLIEEVARSGPHTASIVLSADRGCLIGVALYGKPGIPLPRFVARSPRRRRVASTQLDLFADAL</sequence>
<dbReference type="Proteomes" id="UP001349262">
    <property type="component" value="Unassembled WGS sequence"/>
</dbReference>
<protein>
    <submittedName>
        <fullName evidence="1">Uncharacterized protein</fullName>
    </submittedName>
</protein>
<keyword evidence="2" id="KW-1185">Reference proteome</keyword>
<comment type="caution">
    <text evidence="1">The sequence shown here is derived from an EMBL/GenBank/DDBJ whole genome shotgun (WGS) entry which is preliminary data.</text>
</comment>
<accession>A0ABU7TCB4</accession>
<gene>
    <name evidence="1" type="ORF">MRSR164_16400</name>
</gene>
<evidence type="ECO:0000313" key="1">
    <source>
        <dbReference type="EMBL" id="MEE7458291.1"/>
    </source>
</evidence>
<evidence type="ECO:0000313" key="2">
    <source>
        <dbReference type="Proteomes" id="UP001349262"/>
    </source>
</evidence>
<reference evidence="1 2" key="1">
    <citation type="journal article" date="2012" name="Genet. Mol. Biol.">
        <title>Analysis of 16S rRNA and mxaF genes revealing insights into Methylobacterium niche-specific plant association.</title>
        <authorList>
            <person name="Dourado M.N."/>
            <person name="Andreote F.D."/>
            <person name="Dini-Andreote F."/>
            <person name="Conti R."/>
            <person name="Araujo J.M."/>
            <person name="Araujo W.L."/>
        </authorList>
    </citation>
    <scope>NUCLEOTIDE SEQUENCE [LARGE SCALE GENOMIC DNA]</scope>
    <source>
        <strain evidence="1 2">SR1.6/4</strain>
    </source>
</reference>